<dbReference type="EnsemblMetazoa" id="Aqu2.1.31462_001">
    <property type="protein sequence ID" value="Aqu2.1.31462_001"/>
    <property type="gene ID" value="Aqu2.1.31462"/>
</dbReference>
<reference evidence="1" key="1">
    <citation type="submission" date="2017-05" db="UniProtKB">
        <authorList>
            <consortium name="EnsemblMetazoa"/>
        </authorList>
    </citation>
    <scope>IDENTIFICATION</scope>
</reference>
<name>A0A1X7UVQ4_AMPQE</name>
<evidence type="ECO:0008006" key="2">
    <source>
        <dbReference type="Google" id="ProtNLM"/>
    </source>
</evidence>
<dbReference type="Gene3D" id="3.30.830.10">
    <property type="entry name" value="Metalloenzyme, LuxS/M16 peptidase-like"/>
    <property type="match status" value="1"/>
</dbReference>
<dbReference type="AlphaFoldDB" id="A0A1X7UVQ4"/>
<evidence type="ECO:0000313" key="1">
    <source>
        <dbReference type="EnsemblMetazoa" id="Aqu2.1.31462_001"/>
    </source>
</evidence>
<protein>
    <recommendedName>
        <fullName evidence="2">Peptidase M16 middle/third domain-containing protein</fullName>
    </recommendedName>
</protein>
<proteinExistence type="predicted"/>
<sequence>MGIMEQGYKATAAGYDIHVSYTDLSLCMHGFTTNCMPDSFQMLIKFMSSFEAPEGHCNTAKEQLNQSYSNLLLKSIKY</sequence>
<organism evidence="1">
    <name type="scientific">Amphimedon queenslandica</name>
    <name type="common">Sponge</name>
    <dbReference type="NCBI Taxonomy" id="400682"/>
    <lineage>
        <taxon>Eukaryota</taxon>
        <taxon>Metazoa</taxon>
        <taxon>Porifera</taxon>
        <taxon>Demospongiae</taxon>
        <taxon>Heteroscleromorpha</taxon>
        <taxon>Haplosclerida</taxon>
        <taxon>Niphatidae</taxon>
        <taxon>Amphimedon</taxon>
    </lineage>
</organism>
<dbReference type="OrthoDB" id="4953at2759"/>
<accession>A0A1X7UVQ4</accession>
<dbReference type="InParanoid" id="A0A1X7UVQ4"/>